<keyword evidence="5" id="KW-0378">Hydrolase</keyword>
<dbReference type="GO" id="GO:0016787">
    <property type="term" value="F:hydrolase activity"/>
    <property type="evidence" value="ECO:0007669"/>
    <property type="project" value="UniProtKB-KW"/>
</dbReference>
<protein>
    <recommendedName>
        <fullName evidence="10">Purine nucleoside phosphorylase</fullName>
    </recommendedName>
</protein>
<evidence type="ECO:0000256" key="2">
    <source>
        <dbReference type="ARBA" id="ARBA00007353"/>
    </source>
</evidence>
<dbReference type="InterPro" id="IPR003730">
    <property type="entry name" value="Cu_polyphenol_OxRdtase"/>
</dbReference>
<name>A0A220VC26_9GAMM</name>
<evidence type="ECO:0000256" key="1">
    <source>
        <dbReference type="ARBA" id="ARBA00000553"/>
    </source>
</evidence>
<dbReference type="Gene3D" id="3.60.140.10">
    <property type="entry name" value="CNF1/YfiH-like putative cysteine hydrolases"/>
    <property type="match status" value="1"/>
</dbReference>
<evidence type="ECO:0000256" key="4">
    <source>
        <dbReference type="ARBA" id="ARBA00022723"/>
    </source>
</evidence>
<evidence type="ECO:0000313" key="12">
    <source>
        <dbReference type="Proteomes" id="UP000242175"/>
    </source>
</evidence>
<organism evidence="11 12">
    <name type="scientific">Paraphotobacterium marinum</name>
    <dbReference type="NCBI Taxonomy" id="1755811"/>
    <lineage>
        <taxon>Bacteria</taxon>
        <taxon>Pseudomonadati</taxon>
        <taxon>Pseudomonadota</taxon>
        <taxon>Gammaproteobacteria</taxon>
        <taxon>Vibrionales</taxon>
        <taxon>Vibrionaceae</taxon>
        <taxon>Paraphotobacterium</taxon>
    </lineage>
</organism>
<proteinExistence type="inferred from homology"/>
<sequence length="250" mass="28309">MANNRIKIIPDCFDSKKVDAFFSTRNGGYSQKPYDSMNVGFHVGDDRQNVIRNRKKLFVSPKNLVLPINLTQQHSDKVVVLNKHSDLGLDYFGDAVYTKLIGVPCAVMTADCVPILLSSIDGNEIAACHAGWRGLLSGVIANTLECFSSPKNQIIAWIGPSISSKFFEVKNDVVKLFEEKFPNYNDRVISFNNGKFFVDMQYSTEILLLRAGVKKIKQSRMCTYENRETFFSYRRDHVCGRHFSSIVKIS</sequence>
<comment type="catalytic activity">
    <reaction evidence="9">
        <text>S-methyl-5'-thioadenosine + phosphate = 5-(methylsulfanyl)-alpha-D-ribose 1-phosphate + adenine</text>
        <dbReference type="Rhea" id="RHEA:11852"/>
        <dbReference type="ChEBI" id="CHEBI:16708"/>
        <dbReference type="ChEBI" id="CHEBI:17509"/>
        <dbReference type="ChEBI" id="CHEBI:43474"/>
        <dbReference type="ChEBI" id="CHEBI:58533"/>
        <dbReference type="EC" id="2.4.2.28"/>
    </reaction>
    <physiologicalReaction direction="left-to-right" evidence="9">
        <dbReference type="Rhea" id="RHEA:11853"/>
    </physiologicalReaction>
</comment>
<dbReference type="CDD" id="cd16833">
    <property type="entry name" value="YfiH"/>
    <property type="match status" value="1"/>
</dbReference>
<gene>
    <name evidence="11" type="ORF">CF386_01555</name>
</gene>
<dbReference type="GO" id="GO:0017061">
    <property type="term" value="F:S-methyl-5-thioadenosine phosphorylase activity"/>
    <property type="evidence" value="ECO:0007669"/>
    <property type="project" value="UniProtKB-EC"/>
</dbReference>
<comment type="similarity">
    <text evidence="2 10">Belongs to the purine nucleoside phosphorylase YfiH/LACC1 family.</text>
</comment>
<dbReference type="NCBIfam" id="TIGR00726">
    <property type="entry name" value="peptidoglycan editing factor PgeF"/>
    <property type="match status" value="1"/>
</dbReference>
<dbReference type="RefSeq" id="WP_089072750.1">
    <property type="nucleotide sequence ID" value="NZ_CBCSAM010000005.1"/>
</dbReference>
<dbReference type="SUPFAM" id="SSF64438">
    <property type="entry name" value="CNF1/YfiH-like putative cysteine hydrolases"/>
    <property type="match status" value="1"/>
</dbReference>
<dbReference type="InterPro" id="IPR038371">
    <property type="entry name" value="Cu_polyphenol_OxRdtase_sf"/>
</dbReference>
<evidence type="ECO:0000256" key="10">
    <source>
        <dbReference type="RuleBase" id="RU361274"/>
    </source>
</evidence>
<evidence type="ECO:0000256" key="8">
    <source>
        <dbReference type="ARBA" id="ARBA00048968"/>
    </source>
</evidence>
<keyword evidence="3" id="KW-0808">Transferase</keyword>
<dbReference type="EMBL" id="CP022355">
    <property type="protein sequence ID" value="ASK77840.1"/>
    <property type="molecule type" value="Genomic_DNA"/>
</dbReference>
<dbReference type="AlphaFoldDB" id="A0A220VC26"/>
<comment type="catalytic activity">
    <reaction evidence="7">
        <text>adenosine + H2O + H(+) = inosine + NH4(+)</text>
        <dbReference type="Rhea" id="RHEA:24408"/>
        <dbReference type="ChEBI" id="CHEBI:15377"/>
        <dbReference type="ChEBI" id="CHEBI:15378"/>
        <dbReference type="ChEBI" id="CHEBI:16335"/>
        <dbReference type="ChEBI" id="CHEBI:17596"/>
        <dbReference type="ChEBI" id="CHEBI:28938"/>
        <dbReference type="EC" id="3.5.4.4"/>
    </reaction>
    <physiologicalReaction direction="left-to-right" evidence="7">
        <dbReference type="Rhea" id="RHEA:24409"/>
    </physiologicalReaction>
</comment>
<dbReference type="InterPro" id="IPR011324">
    <property type="entry name" value="Cytotoxic_necrot_fac-like_cat"/>
</dbReference>
<comment type="catalytic activity">
    <reaction evidence="8">
        <text>adenosine + phosphate = alpha-D-ribose 1-phosphate + adenine</text>
        <dbReference type="Rhea" id="RHEA:27642"/>
        <dbReference type="ChEBI" id="CHEBI:16335"/>
        <dbReference type="ChEBI" id="CHEBI:16708"/>
        <dbReference type="ChEBI" id="CHEBI:43474"/>
        <dbReference type="ChEBI" id="CHEBI:57720"/>
        <dbReference type="EC" id="2.4.2.1"/>
    </reaction>
    <physiologicalReaction direction="left-to-right" evidence="8">
        <dbReference type="Rhea" id="RHEA:27643"/>
    </physiologicalReaction>
</comment>
<evidence type="ECO:0000256" key="6">
    <source>
        <dbReference type="ARBA" id="ARBA00022833"/>
    </source>
</evidence>
<evidence type="ECO:0000256" key="5">
    <source>
        <dbReference type="ARBA" id="ARBA00022801"/>
    </source>
</evidence>
<evidence type="ECO:0000256" key="7">
    <source>
        <dbReference type="ARBA" id="ARBA00047989"/>
    </source>
</evidence>
<dbReference type="OrthoDB" id="4279at2"/>
<dbReference type="GO" id="GO:0005507">
    <property type="term" value="F:copper ion binding"/>
    <property type="evidence" value="ECO:0007669"/>
    <property type="project" value="TreeGrafter"/>
</dbReference>
<dbReference type="Proteomes" id="UP000242175">
    <property type="component" value="Chromosome large"/>
</dbReference>
<dbReference type="Pfam" id="PF02578">
    <property type="entry name" value="Cu-oxidase_4"/>
    <property type="match status" value="1"/>
</dbReference>
<evidence type="ECO:0000256" key="9">
    <source>
        <dbReference type="ARBA" id="ARBA00049893"/>
    </source>
</evidence>
<dbReference type="PANTHER" id="PTHR30616:SF2">
    <property type="entry name" value="PURINE NUCLEOSIDE PHOSPHORYLASE LACC1"/>
    <property type="match status" value="1"/>
</dbReference>
<reference evidence="11 12" key="1">
    <citation type="journal article" date="2016" name="Int. J. Syst. Evol. Microbiol.">
        <title>Paraphotobacterium marinum gen. nov., sp. nov., a member of the family Vibrionaceae, isolated from surface seawater.</title>
        <authorList>
            <person name="Huang Z."/>
            <person name="Dong C."/>
            <person name="Shao Z."/>
        </authorList>
    </citation>
    <scope>NUCLEOTIDE SEQUENCE [LARGE SCALE GENOMIC DNA]</scope>
    <source>
        <strain evidence="11 12">NSCS20N07D</strain>
    </source>
</reference>
<accession>A0A220VC26</accession>
<evidence type="ECO:0000256" key="3">
    <source>
        <dbReference type="ARBA" id="ARBA00022679"/>
    </source>
</evidence>
<evidence type="ECO:0000313" key="11">
    <source>
        <dbReference type="EMBL" id="ASK77840.1"/>
    </source>
</evidence>
<keyword evidence="12" id="KW-1185">Reference proteome</keyword>
<dbReference type="PANTHER" id="PTHR30616">
    <property type="entry name" value="UNCHARACTERIZED PROTEIN YFIH"/>
    <property type="match status" value="1"/>
</dbReference>
<dbReference type="KEGG" id="pmai:CF386_01555"/>
<keyword evidence="6" id="KW-0862">Zinc</keyword>
<comment type="catalytic activity">
    <reaction evidence="1">
        <text>inosine + phosphate = alpha-D-ribose 1-phosphate + hypoxanthine</text>
        <dbReference type="Rhea" id="RHEA:27646"/>
        <dbReference type="ChEBI" id="CHEBI:17368"/>
        <dbReference type="ChEBI" id="CHEBI:17596"/>
        <dbReference type="ChEBI" id="CHEBI:43474"/>
        <dbReference type="ChEBI" id="CHEBI:57720"/>
        <dbReference type="EC" id="2.4.2.1"/>
    </reaction>
    <physiologicalReaction direction="left-to-right" evidence="1">
        <dbReference type="Rhea" id="RHEA:27647"/>
    </physiologicalReaction>
</comment>
<keyword evidence="4" id="KW-0479">Metal-binding</keyword>